<protein>
    <submittedName>
        <fullName evidence="1">Uncharacterized protein</fullName>
    </submittedName>
</protein>
<feature type="non-terminal residue" evidence="1">
    <location>
        <position position="1"/>
    </location>
</feature>
<accession>A0AAV6TLK1</accession>
<dbReference type="AlphaFoldDB" id="A0AAV6TLK1"/>
<comment type="caution">
    <text evidence="1">The sequence shown here is derived from an EMBL/GenBank/DDBJ whole genome shotgun (WGS) entry which is preliminary data.</text>
</comment>
<keyword evidence="2" id="KW-1185">Reference proteome</keyword>
<name>A0AAV6TLK1_9ARAC</name>
<dbReference type="EMBL" id="JAFNEN010002505">
    <property type="protein sequence ID" value="KAG8172644.1"/>
    <property type="molecule type" value="Genomic_DNA"/>
</dbReference>
<sequence length="38" mass="4356">ICCKHSTITPEKAIKLAANDFFRHHLSLVLVNCRYKGK</sequence>
<gene>
    <name evidence="1" type="ORF">JTE90_009315</name>
</gene>
<evidence type="ECO:0000313" key="2">
    <source>
        <dbReference type="Proteomes" id="UP000827092"/>
    </source>
</evidence>
<dbReference type="Proteomes" id="UP000827092">
    <property type="component" value="Unassembled WGS sequence"/>
</dbReference>
<reference evidence="1 2" key="1">
    <citation type="journal article" date="2022" name="Nat. Ecol. Evol.">
        <title>A masculinizing supergene underlies an exaggerated male reproductive morph in a spider.</title>
        <authorList>
            <person name="Hendrickx F."/>
            <person name="De Corte Z."/>
            <person name="Sonet G."/>
            <person name="Van Belleghem S.M."/>
            <person name="Kostlbacher S."/>
            <person name="Vangestel C."/>
        </authorList>
    </citation>
    <scope>NUCLEOTIDE SEQUENCE [LARGE SCALE GENOMIC DNA]</scope>
    <source>
        <strain evidence="1">W744_W776</strain>
    </source>
</reference>
<evidence type="ECO:0000313" key="1">
    <source>
        <dbReference type="EMBL" id="KAG8172644.1"/>
    </source>
</evidence>
<proteinExistence type="predicted"/>
<organism evidence="1 2">
    <name type="scientific">Oedothorax gibbosus</name>
    <dbReference type="NCBI Taxonomy" id="931172"/>
    <lineage>
        <taxon>Eukaryota</taxon>
        <taxon>Metazoa</taxon>
        <taxon>Ecdysozoa</taxon>
        <taxon>Arthropoda</taxon>
        <taxon>Chelicerata</taxon>
        <taxon>Arachnida</taxon>
        <taxon>Araneae</taxon>
        <taxon>Araneomorphae</taxon>
        <taxon>Entelegynae</taxon>
        <taxon>Araneoidea</taxon>
        <taxon>Linyphiidae</taxon>
        <taxon>Erigoninae</taxon>
        <taxon>Oedothorax</taxon>
    </lineage>
</organism>